<proteinExistence type="predicted"/>
<dbReference type="AlphaFoldDB" id="A0AAF0W7T6"/>
<sequence length="88" mass="10692">MELRMREERRIPISFSMALPRGFNLQKKVRDWKWTVAVLHELLYFYYLGFRNRFRKAVVHHSGIFHMSKKMRAQTVGFEEVISNSCFH</sequence>
<evidence type="ECO:0000313" key="1">
    <source>
        <dbReference type="EMBL" id="WOG84769.1"/>
    </source>
</evidence>
<dbReference type="EMBL" id="CP093343">
    <property type="protein sequence ID" value="WOG84769.1"/>
    <property type="molecule type" value="Genomic_DNA"/>
</dbReference>
<reference evidence="1" key="2">
    <citation type="submission" date="2022-03" db="EMBL/GenBank/DDBJ databases">
        <title>Draft title - Genomic analysis of global carrot germplasm unveils the trajectory of domestication and the origin of high carotenoid orange carrot.</title>
        <authorList>
            <person name="Iorizzo M."/>
            <person name="Ellison S."/>
            <person name="Senalik D."/>
            <person name="Macko-Podgorni A."/>
            <person name="Grzebelus D."/>
            <person name="Bostan H."/>
            <person name="Rolling W."/>
            <person name="Curaba J."/>
            <person name="Simon P."/>
        </authorList>
    </citation>
    <scope>NUCLEOTIDE SEQUENCE</scope>
    <source>
        <tissue evidence="1">Leaf</tissue>
    </source>
</reference>
<name>A0AAF0W7T6_DAUCS</name>
<organism evidence="1 2">
    <name type="scientific">Daucus carota subsp. sativus</name>
    <name type="common">Carrot</name>
    <dbReference type="NCBI Taxonomy" id="79200"/>
    <lineage>
        <taxon>Eukaryota</taxon>
        <taxon>Viridiplantae</taxon>
        <taxon>Streptophyta</taxon>
        <taxon>Embryophyta</taxon>
        <taxon>Tracheophyta</taxon>
        <taxon>Spermatophyta</taxon>
        <taxon>Magnoliopsida</taxon>
        <taxon>eudicotyledons</taxon>
        <taxon>Gunneridae</taxon>
        <taxon>Pentapetalae</taxon>
        <taxon>asterids</taxon>
        <taxon>campanulids</taxon>
        <taxon>Apiales</taxon>
        <taxon>Apiaceae</taxon>
        <taxon>Apioideae</taxon>
        <taxon>Scandiceae</taxon>
        <taxon>Daucinae</taxon>
        <taxon>Daucus</taxon>
        <taxon>Daucus sect. Daucus</taxon>
    </lineage>
</organism>
<evidence type="ECO:0000313" key="2">
    <source>
        <dbReference type="Proteomes" id="UP000077755"/>
    </source>
</evidence>
<accession>A0AAF0W7T6</accession>
<reference evidence="1" key="1">
    <citation type="journal article" date="2016" name="Nat. Genet.">
        <title>A high-quality carrot genome assembly provides new insights into carotenoid accumulation and asterid genome evolution.</title>
        <authorList>
            <person name="Iorizzo M."/>
            <person name="Ellison S."/>
            <person name="Senalik D."/>
            <person name="Zeng P."/>
            <person name="Satapoomin P."/>
            <person name="Huang J."/>
            <person name="Bowman M."/>
            <person name="Iovene M."/>
            <person name="Sanseverino W."/>
            <person name="Cavagnaro P."/>
            <person name="Yildiz M."/>
            <person name="Macko-Podgorni A."/>
            <person name="Moranska E."/>
            <person name="Grzebelus E."/>
            <person name="Grzebelus D."/>
            <person name="Ashrafi H."/>
            <person name="Zheng Z."/>
            <person name="Cheng S."/>
            <person name="Spooner D."/>
            <person name="Van Deynze A."/>
            <person name="Simon P."/>
        </authorList>
    </citation>
    <scope>NUCLEOTIDE SEQUENCE</scope>
    <source>
        <tissue evidence="1">Leaf</tissue>
    </source>
</reference>
<dbReference type="Proteomes" id="UP000077755">
    <property type="component" value="Chromosome 1"/>
</dbReference>
<keyword evidence="2" id="KW-1185">Reference proteome</keyword>
<gene>
    <name evidence="1" type="ORF">DCAR_0103954</name>
</gene>
<protein>
    <submittedName>
        <fullName evidence="1">Uncharacterized protein</fullName>
    </submittedName>
</protein>